<sequence length="73" mass="7297">MAAGSLAATAVGACGPDKFTLPLELAQASQTLGVASYETVIAGALLASVPGLIVFLTFQRHLLRGVVVGGLKS</sequence>
<dbReference type="Proteomes" id="UP000533017">
    <property type="component" value="Unassembled WGS sequence"/>
</dbReference>
<evidence type="ECO:0000256" key="5">
    <source>
        <dbReference type="SAM" id="Phobius"/>
    </source>
</evidence>
<keyword evidence="2 5" id="KW-0812">Transmembrane</keyword>
<dbReference type="RefSeq" id="WP_092883458.1">
    <property type="nucleotide sequence ID" value="NZ_FOOI01000006.1"/>
</dbReference>
<evidence type="ECO:0000256" key="1">
    <source>
        <dbReference type="ARBA" id="ARBA00004141"/>
    </source>
</evidence>
<accession>A0ABX2S2Y7</accession>
<gene>
    <name evidence="6" type="ORF">FHR37_002846</name>
</gene>
<reference evidence="6 7" key="1">
    <citation type="submission" date="2020-07" db="EMBL/GenBank/DDBJ databases">
        <title>Sequencing the genomes of 1000 actinobacteria strains.</title>
        <authorList>
            <person name="Klenk H.-P."/>
        </authorList>
    </citation>
    <scope>NUCLEOTIDE SEQUENCE [LARGE SCALE GENOMIC DNA]</scope>
    <source>
        <strain evidence="6 7">DSM 45117</strain>
    </source>
</reference>
<evidence type="ECO:0000313" key="7">
    <source>
        <dbReference type="Proteomes" id="UP000533017"/>
    </source>
</evidence>
<comment type="subcellular location">
    <subcellularLocation>
        <location evidence="1">Membrane</location>
        <topology evidence="1">Multi-pass membrane protein</topology>
    </subcellularLocation>
</comment>
<organism evidence="6 7">
    <name type="scientific">Actinopolymorpha cephalotaxi</name>
    <dbReference type="NCBI Taxonomy" id="504797"/>
    <lineage>
        <taxon>Bacteria</taxon>
        <taxon>Bacillati</taxon>
        <taxon>Actinomycetota</taxon>
        <taxon>Actinomycetes</taxon>
        <taxon>Propionibacteriales</taxon>
        <taxon>Actinopolymorphaceae</taxon>
        <taxon>Actinopolymorpha</taxon>
    </lineage>
</organism>
<keyword evidence="3 5" id="KW-1133">Transmembrane helix</keyword>
<evidence type="ECO:0000256" key="3">
    <source>
        <dbReference type="ARBA" id="ARBA00022989"/>
    </source>
</evidence>
<dbReference type="InterPro" id="IPR035906">
    <property type="entry name" value="MetI-like_sf"/>
</dbReference>
<proteinExistence type="predicted"/>
<feature type="transmembrane region" description="Helical" evidence="5">
    <location>
        <begin position="40"/>
        <end position="58"/>
    </location>
</feature>
<protein>
    <submittedName>
        <fullName evidence="6">ABC-type glycerol-3-phosphate transport system permease component</fullName>
    </submittedName>
</protein>
<name>A0ABX2S2Y7_9ACTN</name>
<keyword evidence="7" id="KW-1185">Reference proteome</keyword>
<dbReference type="SUPFAM" id="SSF161098">
    <property type="entry name" value="MetI-like"/>
    <property type="match status" value="1"/>
</dbReference>
<comment type="caution">
    <text evidence="6">The sequence shown here is derived from an EMBL/GenBank/DDBJ whole genome shotgun (WGS) entry which is preliminary data.</text>
</comment>
<keyword evidence="4 5" id="KW-0472">Membrane</keyword>
<dbReference type="EMBL" id="JACBZA010000001">
    <property type="protein sequence ID" value="NYH83995.1"/>
    <property type="molecule type" value="Genomic_DNA"/>
</dbReference>
<evidence type="ECO:0000256" key="4">
    <source>
        <dbReference type="ARBA" id="ARBA00023136"/>
    </source>
</evidence>
<evidence type="ECO:0000313" key="6">
    <source>
        <dbReference type="EMBL" id="NYH83995.1"/>
    </source>
</evidence>
<evidence type="ECO:0000256" key="2">
    <source>
        <dbReference type="ARBA" id="ARBA00022692"/>
    </source>
</evidence>